<evidence type="ECO:0000256" key="2">
    <source>
        <dbReference type="ARBA" id="ARBA00022692"/>
    </source>
</evidence>
<keyword evidence="3 5" id="KW-1133">Transmembrane helix</keyword>
<feature type="transmembrane region" description="Helical" evidence="5">
    <location>
        <begin position="120"/>
        <end position="142"/>
    </location>
</feature>
<organism evidence="6 7">
    <name type="scientific">Candidatus Malacoplasma girerdii</name>
    <dbReference type="NCBI Taxonomy" id="1318617"/>
    <lineage>
        <taxon>Bacteria</taxon>
        <taxon>Bacillati</taxon>
        <taxon>Mycoplasmatota</taxon>
        <taxon>Mycoplasmoidales</taxon>
        <taxon>Mycoplasmoidaceae</taxon>
        <taxon>Malacoplasma</taxon>
    </lineage>
</organism>
<dbReference type="GO" id="GO:0016020">
    <property type="term" value="C:membrane"/>
    <property type="evidence" value="ECO:0007669"/>
    <property type="project" value="UniProtKB-SubCell"/>
</dbReference>
<dbReference type="Gene3D" id="1.20.1740.10">
    <property type="entry name" value="Amino acid/polyamine transporter I"/>
    <property type="match status" value="1"/>
</dbReference>
<dbReference type="InterPro" id="IPR002293">
    <property type="entry name" value="AA/rel_permease1"/>
</dbReference>
<name>A0A097STM3_9BACT</name>
<keyword evidence="7" id="KW-1185">Reference proteome</keyword>
<feature type="transmembrane region" description="Helical" evidence="5">
    <location>
        <begin position="29"/>
        <end position="49"/>
    </location>
</feature>
<evidence type="ECO:0000313" key="7">
    <source>
        <dbReference type="Proteomes" id="UP000030066"/>
    </source>
</evidence>
<evidence type="ECO:0000256" key="5">
    <source>
        <dbReference type="SAM" id="Phobius"/>
    </source>
</evidence>
<accession>A0A097STM3</accession>
<feature type="transmembrane region" description="Helical" evidence="5">
    <location>
        <begin position="379"/>
        <end position="403"/>
    </location>
</feature>
<evidence type="ECO:0000256" key="4">
    <source>
        <dbReference type="ARBA" id="ARBA00023136"/>
    </source>
</evidence>
<feature type="transmembrane region" description="Helical" evidence="5">
    <location>
        <begin position="409"/>
        <end position="431"/>
    </location>
</feature>
<evidence type="ECO:0000256" key="3">
    <source>
        <dbReference type="ARBA" id="ARBA00022989"/>
    </source>
</evidence>
<dbReference type="EMBL" id="CP007711">
    <property type="protein sequence ID" value="AIV03951.1"/>
    <property type="molecule type" value="Genomic_DNA"/>
</dbReference>
<gene>
    <name evidence="6" type="ORF">MGM1_5950</name>
</gene>
<dbReference type="PIRSF" id="PIRSF006060">
    <property type="entry name" value="AA_transporter"/>
    <property type="match status" value="1"/>
</dbReference>
<dbReference type="AlphaFoldDB" id="A0A097STM3"/>
<dbReference type="PANTHER" id="PTHR11785">
    <property type="entry name" value="AMINO ACID TRANSPORTER"/>
    <property type="match status" value="1"/>
</dbReference>
<feature type="transmembrane region" description="Helical" evidence="5">
    <location>
        <begin position="498"/>
        <end position="519"/>
    </location>
</feature>
<dbReference type="HOGENOM" id="CLU_035815_0_0_14"/>
<feature type="transmembrane region" description="Helical" evidence="5">
    <location>
        <begin position="324"/>
        <end position="342"/>
    </location>
</feature>
<dbReference type="eggNOG" id="COG0531">
    <property type="taxonomic scope" value="Bacteria"/>
</dbReference>
<evidence type="ECO:0000256" key="1">
    <source>
        <dbReference type="ARBA" id="ARBA00004141"/>
    </source>
</evidence>
<comment type="subcellular location">
    <subcellularLocation>
        <location evidence="1">Membrane</location>
        <topology evidence="1">Multi-pass membrane protein</topology>
    </subcellularLocation>
</comment>
<dbReference type="InterPro" id="IPR050598">
    <property type="entry name" value="AminoAcid_Transporter"/>
</dbReference>
<reference evidence="6 7" key="1">
    <citation type="journal article" date="2014" name="PLoS ONE">
        <title>An emerging Mycoplasma associated with trichomoniasis, vaginal infection and disease.</title>
        <authorList>
            <consortium name="Vaginal Microbiome Consortium"/>
            <person name="Fettweis J.M."/>
            <person name="Serrano M.G."/>
            <person name="Huang B."/>
            <person name="Brooks J.P."/>
            <person name="Glascock A.L."/>
            <person name="Sheth N.U."/>
            <person name="Strauss J.F.III."/>
            <person name="Jefferson K.K."/>
            <person name="Buck G.A."/>
        </authorList>
    </citation>
    <scope>NUCLEOTIDE SEQUENCE [LARGE SCALE GENOMIC DNA]</scope>
    <source>
        <strain evidence="6 7">VCU_M1</strain>
    </source>
</reference>
<feature type="transmembrane region" description="Helical" evidence="5">
    <location>
        <begin position="196"/>
        <end position="216"/>
    </location>
</feature>
<sequence length="551" mass="61260">MSNKKRFGSAPSAGPKKGIQVQEKTAKKIGLFASVAILFNCICGTGIFFKNRSIFVNNHGNAVGVLVTWLLLTFIAFATAYSYIEISKVKTKVDDSGISGYYERYVGNRSSRFIKLIYPLFYWGIFVVVMSVFASEALLNIFPQVWVTDSSGNKLPGTIGGFSFAIVLLIGLAMSIFFLTLNFISKMVLPTISQKLSYVKFFALSFITIGAIVLFAKHPDYNIITNIDNSPDESLNSLSGQFNFSSVLTSAPAVLFAYDGFLVIGLLKSDVKNPDKTIPLSMILGMLLAGFVFIFITVCQLLCGCASPYLIFDKLIPNNNVLRNVFIEIISILIFVSLFSSLNSQVLGQTRSCQAAIDEEIIFGYRWFKRISNGRRSDLFGGTVCSLMSTIFWFILTGVPAIIINSDQIIDGFGNLVVLAIFVIYGVLPFFTLPRWCKVPTNEAKHERLQPITAVIGGVGCIGVPLYVGVGQFIINIIHDPFGPNTEWGLWYSGNVMTNLQGCIIFWITFVLLFALPLTNDLLLRHYDREYKQPFVWQKGDPKHFDVRFNG</sequence>
<keyword evidence="2 5" id="KW-0812">Transmembrane</keyword>
<feature type="transmembrane region" description="Helical" evidence="5">
    <location>
        <begin position="279"/>
        <end position="312"/>
    </location>
</feature>
<dbReference type="KEGG" id="mgj:MGM1_5950"/>
<feature type="transmembrane region" description="Helical" evidence="5">
    <location>
        <begin position="61"/>
        <end position="84"/>
    </location>
</feature>
<protein>
    <submittedName>
        <fullName evidence="6">Amino acid permease</fullName>
    </submittedName>
</protein>
<feature type="transmembrane region" description="Helical" evidence="5">
    <location>
        <begin position="244"/>
        <end position="267"/>
    </location>
</feature>
<keyword evidence="4 5" id="KW-0472">Membrane</keyword>
<feature type="transmembrane region" description="Helical" evidence="5">
    <location>
        <begin position="452"/>
        <end position="478"/>
    </location>
</feature>
<dbReference type="STRING" id="1318617.MGM1_5950"/>
<dbReference type="GO" id="GO:0015179">
    <property type="term" value="F:L-amino acid transmembrane transporter activity"/>
    <property type="evidence" value="ECO:0007669"/>
    <property type="project" value="TreeGrafter"/>
</dbReference>
<dbReference type="PANTHER" id="PTHR11785:SF512">
    <property type="entry name" value="SOBREMESA, ISOFORM B"/>
    <property type="match status" value="1"/>
</dbReference>
<evidence type="ECO:0000313" key="6">
    <source>
        <dbReference type="EMBL" id="AIV03951.1"/>
    </source>
</evidence>
<dbReference type="Pfam" id="PF13520">
    <property type="entry name" value="AA_permease_2"/>
    <property type="match status" value="1"/>
</dbReference>
<feature type="transmembrane region" description="Helical" evidence="5">
    <location>
        <begin position="162"/>
        <end position="184"/>
    </location>
</feature>
<proteinExistence type="predicted"/>
<dbReference type="Proteomes" id="UP000030066">
    <property type="component" value="Chromosome"/>
</dbReference>